<evidence type="ECO:0000313" key="2">
    <source>
        <dbReference type="RefSeq" id="XP_013413696.1"/>
    </source>
</evidence>
<keyword evidence="1" id="KW-1185">Reference proteome</keyword>
<dbReference type="InParanoid" id="A0A1S3JUC4"/>
<dbReference type="GO" id="GO:0047730">
    <property type="term" value="F:carnosine synthase activity"/>
    <property type="evidence" value="ECO:0007669"/>
    <property type="project" value="InterPro"/>
</dbReference>
<proteinExistence type="predicted"/>
<dbReference type="STRING" id="7574.A0A1S3JUC4"/>
<dbReference type="GeneID" id="106176031"/>
<accession>A0A1S3JUC4</accession>
<organism evidence="1 2">
    <name type="scientific">Lingula anatina</name>
    <name type="common">Brachiopod</name>
    <name type="synonym">Lingula unguis</name>
    <dbReference type="NCBI Taxonomy" id="7574"/>
    <lineage>
        <taxon>Eukaryota</taxon>
        <taxon>Metazoa</taxon>
        <taxon>Spiralia</taxon>
        <taxon>Lophotrochozoa</taxon>
        <taxon>Brachiopoda</taxon>
        <taxon>Linguliformea</taxon>
        <taxon>Lingulata</taxon>
        <taxon>Lingulida</taxon>
        <taxon>Linguloidea</taxon>
        <taxon>Lingulidae</taxon>
        <taxon>Lingula</taxon>
    </lineage>
</organism>
<gene>
    <name evidence="2" type="primary">LOC106176031</name>
</gene>
<sequence>MWDKPSVRPLEPRCQLIGVMCTTTAQAKAPSRPGIATLEILAEAHEKGEIILFPMEYKLKENEPLDLLCQVAVKGKFVNETKKKLLAICRKYGIDNQQYPVERFLSPFLKLSWE</sequence>
<dbReference type="Proteomes" id="UP000085678">
    <property type="component" value="Unplaced"/>
</dbReference>
<reference evidence="2" key="1">
    <citation type="submission" date="2025-08" db="UniProtKB">
        <authorList>
            <consortium name="RefSeq"/>
        </authorList>
    </citation>
    <scope>IDENTIFICATION</scope>
    <source>
        <tissue evidence="2">Gonads</tissue>
    </source>
</reference>
<dbReference type="OrthoDB" id="434648at2759"/>
<dbReference type="RefSeq" id="XP_013413696.1">
    <property type="nucleotide sequence ID" value="XM_013558242.1"/>
</dbReference>
<protein>
    <submittedName>
        <fullName evidence="2">Carnosine synthase 1-like</fullName>
    </submittedName>
</protein>
<dbReference type="PANTHER" id="PTHR48066:SF1">
    <property type="entry name" value="CARNOSINE SYNTHASE 1"/>
    <property type="match status" value="1"/>
</dbReference>
<dbReference type="GO" id="GO:0016887">
    <property type="term" value="F:ATP hydrolysis activity"/>
    <property type="evidence" value="ECO:0007669"/>
    <property type="project" value="InterPro"/>
</dbReference>
<dbReference type="GO" id="GO:0035499">
    <property type="term" value="P:carnosine biosynthetic process"/>
    <property type="evidence" value="ECO:0007669"/>
    <property type="project" value="InterPro"/>
</dbReference>
<dbReference type="PANTHER" id="PTHR48066">
    <property type="entry name" value="CARNOSINE SYNTHASE 1"/>
    <property type="match status" value="1"/>
</dbReference>
<evidence type="ECO:0000313" key="1">
    <source>
        <dbReference type="Proteomes" id="UP000085678"/>
    </source>
</evidence>
<dbReference type="InterPro" id="IPR031046">
    <property type="entry name" value="CARNS1"/>
</dbReference>
<name>A0A1S3JUC4_LINAN</name>
<dbReference type="KEGG" id="lak:106176031"/>
<dbReference type="AlphaFoldDB" id="A0A1S3JUC4"/>